<evidence type="ECO:0000256" key="10">
    <source>
        <dbReference type="ARBA" id="ARBA00023329"/>
    </source>
</evidence>
<evidence type="ECO:0000313" key="17">
    <source>
        <dbReference type="RefSeq" id="XP_070433031.1"/>
    </source>
</evidence>
<feature type="domain" description="PH" evidence="13">
    <location>
        <begin position="522"/>
        <end position="625"/>
    </location>
</feature>
<dbReference type="Pfam" id="PF00169">
    <property type="entry name" value="PH"/>
    <property type="match status" value="1"/>
</dbReference>
<feature type="region of interest" description="Disordered" evidence="12">
    <location>
        <begin position="770"/>
        <end position="826"/>
    </location>
</feature>
<dbReference type="Proteomes" id="UP001652662">
    <property type="component" value="Chromosome 15"/>
</dbReference>
<dbReference type="PANTHER" id="PTHR12166">
    <property type="entry name" value="CALCIUM-DEPENDENT SECRETION ACTIVATOR"/>
    <property type="match status" value="1"/>
</dbReference>
<dbReference type="PROSITE" id="PS51258">
    <property type="entry name" value="MHD1"/>
    <property type="match status" value="1"/>
</dbReference>
<evidence type="ECO:0000256" key="11">
    <source>
        <dbReference type="ARBA" id="ARBA00034103"/>
    </source>
</evidence>
<evidence type="ECO:0000256" key="6">
    <source>
        <dbReference type="ARBA" id="ARBA00022927"/>
    </source>
</evidence>
<evidence type="ECO:0000256" key="12">
    <source>
        <dbReference type="SAM" id="MobiDB-lite"/>
    </source>
</evidence>
<organism evidence="16 17">
    <name type="scientific">Equus przewalskii</name>
    <name type="common">Przewalski's horse</name>
    <name type="synonym">Equus caballus przewalskii</name>
    <dbReference type="NCBI Taxonomy" id="9798"/>
    <lineage>
        <taxon>Eukaryota</taxon>
        <taxon>Metazoa</taxon>
        <taxon>Chordata</taxon>
        <taxon>Craniata</taxon>
        <taxon>Vertebrata</taxon>
        <taxon>Euteleostomi</taxon>
        <taxon>Mammalia</taxon>
        <taxon>Eutheria</taxon>
        <taxon>Laurasiatheria</taxon>
        <taxon>Perissodactyla</taxon>
        <taxon>Equidae</taxon>
        <taxon>Equus</taxon>
    </lineage>
</organism>
<evidence type="ECO:0000259" key="13">
    <source>
        <dbReference type="PROSITE" id="PS50003"/>
    </source>
</evidence>
<dbReference type="InterPro" id="IPR033227">
    <property type="entry name" value="CAPS"/>
</dbReference>
<keyword evidence="5" id="KW-0106">Calcium</keyword>
<dbReference type="Pfam" id="PF06292">
    <property type="entry name" value="MUN"/>
    <property type="match status" value="2"/>
</dbReference>
<evidence type="ECO:0000256" key="8">
    <source>
        <dbReference type="ARBA" id="ARBA00023121"/>
    </source>
</evidence>
<evidence type="ECO:0000256" key="3">
    <source>
        <dbReference type="ARBA" id="ARBA00022483"/>
    </source>
</evidence>
<evidence type="ECO:0000313" key="16">
    <source>
        <dbReference type="Proteomes" id="UP001652662"/>
    </source>
</evidence>
<keyword evidence="2" id="KW-0813">Transport</keyword>
<keyword evidence="16" id="KW-1185">Reference proteome</keyword>
<dbReference type="SUPFAM" id="SSF50729">
    <property type="entry name" value="PH domain-like"/>
    <property type="match status" value="1"/>
</dbReference>
<dbReference type="Gene3D" id="2.30.29.30">
    <property type="entry name" value="Pleckstrin-homology domain (PH domain)/Phosphotyrosine-binding domain (PTB)"/>
    <property type="match status" value="1"/>
</dbReference>
<evidence type="ECO:0000256" key="1">
    <source>
        <dbReference type="ARBA" id="ARBA00004156"/>
    </source>
</evidence>
<feature type="domain" description="MHD1" evidence="15">
    <location>
        <begin position="995"/>
        <end position="1175"/>
    </location>
</feature>
<evidence type="ECO:0000256" key="5">
    <source>
        <dbReference type="ARBA" id="ARBA00022837"/>
    </source>
</evidence>
<dbReference type="Pfam" id="PF25341">
    <property type="entry name" value="C2_CAPS"/>
    <property type="match status" value="1"/>
</dbReference>
<dbReference type="SMART" id="SM01145">
    <property type="entry name" value="DUF1041"/>
    <property type="match status" value="1"/>
</dbReference>
<feature type="domain" description="C2" evidence="14">
    <location>
        <begin position="381"/>
        <end position="496"/>
    </location>
</feature>
<dbReference type="RefSeq" id="XP_070433031.1">
    <property type="nucleotide sequence ID" value="XM_070576930.1"/>
</dbReference>
<dbReference type="GeneID" id="103554804"/>
<evidence type="ECO:0000256" key="7">
    <source>
        <dbReference type="ARBA" id="ARBA00023018"/>
    </source>
</evidence>
<dbReference type="SMART" id="SM00233">
    <property type="entry name" value="PH"/>
    <property type="match status" value="1"/>
</dbReference>
<comment type="subcellular location">
    <subcellularLocation>
        <location evidence="1">Cytoplasmic vesicle membrane</location>
    </subcellularLocation>
    <subcellularLocation>
        <location evidence="11">Synapse</location>
    </subcellularLocation>
</comment>
<keyword evidence="9" id="KW-0472">Membrane</keyword>
<proteinExistence type="predicted"/>
<dbReference type="PROSITE" id="PS50004">
    <property type="entry name" value="C2"/>
    <property type="match status" value="1"/>
</dbReference>
<dbReference type="InterPro" id="IPR011993">
    <property type="entry name" value="PH-like_dom_sf"/>
</dbReference>
<sequence length="1417" mass="159903">MLDPSSSEEESDEIVEEESGKEVLGSAASGARLSPSRTSEGSGGGAGLGGGGGAGAGAGVGAGGGGGSGASSGGGAGGLQPSSRAGGGRPSSPSPSVVSEKEKEELERLQKEEEERKKRLQLYVFVMRCIAYPFNAKQPTDMARRQQKISKQQLQTVKDRFQAFLNGETQIVADEAFMNAVQSYYEVFLKSDRVARMVQSGGCSANDSREVFKKHIEKRVRSLPEIDGLSKETVLSSWMAKFDAIYRGEEDPRKQQARMTASAASELILSKEQLYEMFQNILGIKKFEHQLLYNACQLDNPDEQAAQIRRELDGRLQMADQIARERKFPKFVSKEMENMYIEELKSSVNLLMANLESMPVSKGGEFKLQKLKRSHNASIIDMGEESENQLSKSDVVLSFSLEVVIMEVQGLKSLAPNRIVYCTMEVEGGEKLQTDQAEASKPTWGTQGDFSTTHALPAVKVKLFTESTGVLALEDKELGRVILHPTPNSPKQSEWHKMTVSKNCPDQDLKIKLAVRMDKPQNMKHSGYLWAIGKNVWKRWKKRFFVLVQVSQYTFAMCSYREKKAEPQELLQLDGYTVDYTDPQPGLEGGRAFFNAVKEGDTVIFASDDEQDRILWVQAMYRATGQSHKPVPPTQVQKLNAKGGNVPQLDAPISQFYADRAQKHGMDEFISSNPCNFDHASLFEMVQRLTLDHRLNDSYSCLGWFSPGQVFVLDEYCARNGVRGCHRHLCYLRDLLERAENGAMIDPTLLHYSFAFCASHVHGNSQQMHVYLSGLPPNTDPEGNKTPSPSEPEAKKDTKKESKKRKDFKTQANPEPKRPDGIGTVTVEEKERFEEIKERLRVLLENQITHFRYCFPFGRPEGALKATLSLLERVLMKDIVTPVPQEEVKTVIRKCLEQAALVNYSRLSEYAKIEGKKREMYEHPVFCLASQVMDLTIQNVGRLITPAKKLEDTIRLAELVIEVLQQNEEHHAEAFAWWSDLMVEHAETFLSLFAVDMDAALEVQPPDTWDSFPLFQLLNDFLRTDYNLCNGKFHKHLQDLFAPLVVRYVDLMESSIAQSIHRGFERESWEPVKSLTSNLPNVNLPNVNLPKVPNLPVNIPLGIPQMPTFSAPSWMAAIYDADNGSGTSEDLFWKLDALQTFIRDLHWPEEEFGKHLEQRLKLMASDMIESCVKRTRIAFEVKLQKTSRSTDFRVPQSICTMFNVMVDAKAQSTKLCSMEMGQEHQYHSKIDELIEETVKEMITLLVAKFVTILEGVLAKLSRYDEGTLFSSFLSFTVKAASKYVDVPKPGMDVADAYVTFVRHSQDVLRDKVNEEMYIERLFDQWYNSSMNVICTWLTDRMDLQLHIYQLKTLIRMVKKTYRDFRLQGVLDSTLNSKTYETIRNRLTVEEATASVSEGGGLQGISMKDSDEEDEEDD</sequence>
<keyword evidence="8" id="KW-0446">Lipid-binding</keyword>
<keyword evidence="10" id="KW-0968">Cytoplasmic vesicle</keyword>
<feature type="compositionally biased region" description="Basic and acidic residues" evidence="12">
    <location>
        <begin position="99"/>
        <end position="110"/>
    </location>
</feature>
<dbReference type="InterPro" id="IPR001849">
    <property type="entry name" value="PH_domain"/>
</dbReference>
<evidence type="ECO:0000259" key="14">
    <source>
        <dbReference type="PROSITE" id="PS50004"/>
    </source>
</evidence>
<evidence type="ECO:0000256" key="2">
    <source>
        <dbReference type="ARBA" id="ARBA00022448"/>
    </source>
</evidence>
<gene>
    <name evidence="17" type="primary">CADPS</name>
</gene>
<dbReference type="CDD" id="cd01234">
    <property type="entry name" value="PH_CADPS"/>
    <property type="match status" value="1"/>
</dbReference>
<keyword evidence="3" id="KW-0268">Exocytosis</keyword>
<dbReference type="InterPro" id="IPR010439">
    <property type="entry name" value="MUN_dom"/>
</dbReference>
<feature type="region of interest" description="Disordered" evidence="12">
    <location>
        <begin position="1"/>
        <end position="110"/>
    </location>
</feature>
<evidence type="ECO:0000259" key="15">
    <source>
        <dbReference type="PROSITE" id="PS51258"/>
    </source>
</evidence>
<evidence type="ECO:0000256" key="9">
    <source>
        <dbReference type="ARBA" id="ARBA00023136"/>
    </source>
</evidence>
<keyword evidence="7" id="KW-0770">Synapse</keyword>
<accession>A0ABM4KXX3</accession>
<evidence type="ECO:0000256" key="4">
    <source>
        <dbReference type="ARBA" id="ARBA00022723"/>
    </source>
</evidence>
<dbReference type="InterPro" id="IPR000008">
    <property type="entry name" value="C2_dom"/>
</dbReference>
<feature type="compositionally biased region" description="Acidic residues" evidence="12">
    <location>
        <begin position="1"/>
        <end position="19"/>
    </location>
</feature>
<dbReference type="InterPro" id="IPR057457">
    <property type="entry name" value="CAPS_C2"/>
</dbReference>
<feature type="compositionally biased region" description="Gly residues" evidence="12">
    <location>
        <begin position="41"/>
        <end position="78"/>
    </location>
</feature>
<feature type="region of interest" description="Disordered" evidence="12">
    <location>
        <begin position="1393"/>
        <end position="1417"/>
    </location>
</feature>
<dbReference type="InterPro" id="IPR014770">
    <property type="entry name" value="Munc13_1"/>
</dbReference>
<dbReference type="PROSITE" id="PS50003">
    <property type="entry name" value="PH_DOMAIN"/>
    <property type="match status" value="1"/>
</dbReference>
<protein>
    <submittedName>
        <fullName evidence="17">Calcium-dependent secretion activator 1 isoform X5</fullName>
    </submittedName>
</protein>
<reference evidence="17" key="1">
    <citation type="submission" date="2025-08" db="UniProtKB">
        <authorList>
            <consortium name="RefSeq"/>
        </authorList>
    </citation>
    <scope>IDENTIFICATION</scope>
    <source>
        <tissue evidence="17">Blood</tissue>
    </source>
</reference>
<keyword evidence="4" id="KW-0479">Metal-binding</keyword>
<name>A0ABM4KXX3_EQUPR</name>
<dbReference type="PANTHER" id="PTHR12166:SF6">
    <property type="entry name" value="CALCIUM-DEPENDENT SECRETION ACTIVATOR 1"/>
    <property type="match status" value="1"/>
</dbReference>
<keyword evidence="6" id="KW-0653">Protein transport</keyword>